<protein>
    <submittedName>
        <fullName evidence="2">Uncharacterized protein</fullName>
    </submittedName>
</protein>
<feature type="region of interest" description="Disordered" evidence="1">
    <location>
        <begin position="63"/>
        <end position="84"/>
    </location>
</feature>
<accession>A0A4C1U4D6</accession>
<dbReference type="Proteomes" id="UP000299102">
    <property type="component" value="Unassembled WGS sequence"/>
</dbReference>
<organism evidence="2 3">
    <name type="scientific">Eumeta variegata</name>
    <name type="common">Bagworm moth</name>
    <name type="synonym">Eumeta japonica</name>
    <dbReference type="NCBI Taxonomy" id="151549"/>
    <lineage>
        <taxon>Eukaryota</taxon>
        <taxon>Metazoa</taxon>
        <taxon>Ecdysozoa</taxon>
        <taxon>Arthropoda</taxon>
        <taxon>Hexapoda</taxon>
        <taxon>Insecta</taxon>
        <taxon>Pterygota</taxon>
        <taxon>Neoptera</taxon>
        <taxon>Endopterygota</taxon>
        <taxon>Lepidoptera</taxon>
        <taxon>Glossata</taxon>
        <taxon>Ditrysia</taxon>
        <taxon>Tineoidea</taxon>
        <taxon>Psychidae</taxon>
        <taxon>Oiketicinae</taxon>
        <taxon>Eumeta</taxon>
    </lineage>
</organism>
<gene>
    <name evidence="2" type="ORF">EVAR_11141_1</name>
</gene>
<keyword evidence="3" id="KW-1185">Reference proteome</keyword>
<evidence type="ECO:0000313" key="2">
    <source>
        <dbReference type="EMBL" id="GBP21110.1"/>
    </source>
</evidence>
<dbReference type="EMBL" id="BGZK01000125">
    <property type="protein sequence ID" value="GBP21110.1"/>
    <property type="molecule type" value="Genomic_DNA"/>
</dbReference>
<evidence type="ECO:0000256" key="1">
    <source>
        <dbReference type="SAM" id="MobiDB-lite"/>
    </source>
</evidence>
<reference evidence="2 3" key="1">
    <citation type="journal article" date="2019" name="Commun. Biol.">
        <title>The bagworm genome reveals a unique fibroin gene that provides high tensile strength.</title>
        <authorList>
            <person name="Kono N."/>
            <person name="Nakamura H."/>
            <person name="Ohtoshi R."/>
            <person name="Tomita M."/>
            <person name="Numata K."/>
            <person name="Arakawa K."/>
        </authorList>
    </citation>
    <scope>NUCLEOTIDE SEQUENCE [LARGE SCALE GENOMIC DNA]</scope>
</reference>
<proteinExistence type="predicted"/>
<evidence type="ECO:0000313" key="3">
    <source>
        <dbReference type="Proteomes" id="UP000299102"/>
    </source>
</evidence>
<name>A0A4C1U4D6_EUMVA</name>
<comment type="caution">
    <text evidence="2">The sequence shown here is derived from an EMBL/GenBank/DDBJ whole genome shotgun (WGS) entry which is preliminary data.</text>
</comment>
<sequence>MARASREGRPQDFRKCGRYVINKSVDLLKLHALEKQGELPAHSSFRVRMMQVVRAALGRGAGRRPCAAAAAAPPAPSDGAGPRA</sequence>
<dbReference type="AlphaFoldDB" id="A0A4C1U4D6"/>